<evidence type="ECO:0000313" key="4">
    <source>
        <dbReference type="Proteomes" id="UP000501069"/>
    </source>
</evidence>
<evidence type="ECO:0000313" key="5">
    <source>
        <dbReference type="Proteomes" id="UP000719916"/>
    </source>
</evidence>
<feature type="domain" description="VOC" evidence="1">
    <location>
        <begin position="1"/>
        <end position="113"/>
    </location>
</feature>
<accession>A0AAP9M6Z3</accession>
<dbReference type="Proteomes" id="UP000719916">
    <property type="component" value="Unassembled WGS sequence"/>
</dbReference>
<dbReference type="Proteomes" id="UP000501069">
    <property type="component" value="Chromosome"/>
</dbReference>
<dbReference type="InterPro" id="IPR029068">
    <property type="entry name" value="Glyas_Bleomycin-R_OHBP_Dase"/>
</dbReference>
<organism evidence="3 4">
    <name type="scientific">Enterocloster clostridioformis</name>
    <dbReference type="NCBI Taxonomy" id="1531"/>
    <lineage>
        <taxon>Bacteria</taxon>
        <taxon>Bacillati</taxon>
        <taxon>Bacillota</taxon>
        <taxon>Clostridia</taxon>
        <taxon>Lachnospirales</taxon>
        <taxon>Lachnospiraceae</taxon>
        <taxon>Enterocloster</taxon>
    </lineage>
</organism>
<dbReference type="Pfam" id="PF18029">
    <property type="entry name" value="Glyoxalase_6"/>
    <property type="match status" value="1"/>
</dbReference>
<evidence type="ECO:0000313" key="2">
    <source>
        <dbReference type="EMBL" id="NSJ43869.1"/>
    </source>
</evidence>
<dbReference type="CDD" id="cd06587">
    <property type="entry name" value="VOC"/>
    <property type="match status" value="1"/>
</dbReference>
<evidence type="ECO:0000313" key="3">
    <source>
        <dbReference type="EMBL" id="QIX93954.1"/>
    </source>
</evidence>
<name>A0AAP9M6Z3_9FIRM</name>
<dbReference type="InterPro" id="IPR041581">
    <property type="entry name" value="Glyoxalase_6"/>
</dbReference>
<dbReference type="EMBL" id="JAAISW010000011">
    <property type="protein sequence ID" value="NSJ43869.1"/>
    <property type="molecule type" value="Genomic_DNA"/>
</dbReference>
<dbReference type="InterPro" id="IPR037523">
    <property type="entry name" value="VOC_core"/>
</dbReference>
<dbReference type="SUPFAM" id="SSF54593">
    <property type="entry name" value="Glyoxalase/Bleomycin resistance protein/Dihydroxybiphenyl dioxygenase"/>
    <property type="match status" value="1"/>
</dbReference>
<dbReference type="Gene3D" id="3.10.180.10">
    <property type="entry name" value="2,3-Dihydroxybiphenyl 1,2-Dioxygenase, domain 1"/>
    <property type="match status" value="1"/>
</dbReference>
<gene>
    <name evidence="3" type="ORF">FOC47_01685</name>
    <name evidence="2" type="ORF">G5B26_09795</name>
</gene>
<reference evidence="2 5" key="2">
    <citation type="journal article" date="2020" name="Cell Host Microbe">
        <title>Functional and Genomic Variation between Human-Derived Isolates of Lachnospiraceae Reveals Inter- and Intra-Species Diversity.</title>
        <authorList>
            <person name="Sorbara M.T."/>
            <person name="Littmann E.R."/>
            <person name="Fontana E."/>
            <person name="Moody T.U."/>
            <person name="Kohout C.E."/>
            <person name="Gjonbalaj M."/>
            <person name="Eaton V."/>
            <person name="Seok R."/>
            <person name="Leiner I.M."/>
            <person name="Pamer E.G."/>
        </authorList>
    </citation>
    <scope>NUCLEOTIDE SEQUENCE [LARGE SCALE GENOMIC DNA]</scope>
    <source>
        <strain evidence="2 5">MSK.2.26</strain>
    </source>
</reference>
<reference evidence="3 4" key="1">
    <citation type="submission" date="2019-11" db="EMBL/GenBank/DDBJ databases">
        <title>FDA dAtabase for Regulatory Grade micrObial Sequences (FDA-ARGOS): Supporting development and validation of Infectious Disease Dx tests.</title>
        <authorList>
            <person name="Turner S."/>
            <person name="Byrd R."/>
            <person name="Tallon L."/>
            <person name="Sadzewicz L."/>
            <person name="Vavikolanu K."/>
            <person name="Mehta A."/>
            <person name="Aluvathingal J."/>
            <person name="Nadendla S."/>
            <person name="Myers T."/>
            <person name="Yan Y."/>
            <person name="Sichtig H."/>
        </authorList>
    </citation>
    <scope>NUCLEOTIDE SEQUENCE [LARGE SCALE GENOMIC DNA]</scope>
    <source>
        <strain evidence="3 4">FDAARGOS_739</strain>
    </source>
</reference>
<protein>
    <submittedName>
        <fullName evidence="3">VOC family protein</fullName>
    </submittedName>
</protein>
<proteinExistence type="predicted"/>
<dbReference type="EMBL" id="CP050964">
    <property type="protein sequence ID" value="QIX93954.1"/>
    <property type="molecule type" value="Genomic_DNA"/>
</dbReference>
<dbReference type="PANTHER" id="PTHR35908">
    <property type="entry name" value="HYPOTHETICAL FUSION PROTEIN"/>
    <property type="match status" value="1"/>
</dbReference>
<reference evidence="2" key="3">
    <citation type="submission" date="2020-02" db="EMBL/GenBank/DDBJ databases">
        <authorList>
            <person name="Littmann E."/>
            <person name="Sorbara M."/>
        </authorList>
    </citation>
    <scope>NUCLEOTIDE SEQUENCE</scope>
    <source>
        <strain evidence="2">MSK.2.26</strain>
    </source>
</reference>
<dbReference type="PANTHER" id="PTHR35908:SF1">
    <property type="entry name" value="CONSERVED PROTEIN"/>
    <property type="match status" value="1"/>
</dbReference>
<dbReference type="AlphaFoldDB" id="A0AAP9M6Z3"/>
<dbReference type="PROSITE" id="PS51819">
    <property type="entry name" value="VOC"/>
    <property type="match status" value="1"/>
</dbReference>
<evidence type="ECO:0000259" key="1">
    <source>
        <dbReference type="PROSITE" id="PS51819"/>
    </source>
</evidence>
<sequence>MCLRLKDADALADFYVELLGWEKMLSGNGWAGLRSHQGWILAFQEVEDYIPPVWPWKKGRQQQMAHMDFYVQDLNQAVSHALNRGATKSEAQYLDTSTVMFDPEGHPFCLSTIKQ</sequence>